<reference evidence="1 2" key="1">
    <citation type="submission" date="2018-09" db="EMBL/GenBank/DDBJ databases">
        <title>Complete genome sequence of the hydrocarbonoclastic bacterium Alcaligenes aquatilis QD168, isolated from a crude-oil polluted marine sediment of Central Chile.</title>
        <authorList>
            <person name="Duran R.E."/>
            <person name="Barra B."/>
            <person name="Salva-Serra F."/>
            <person name="Mendez V."/>
            <person name="Moore E.R.B."/>
            <person name="Seeger M."/>
        </authorList>
    </citation>
    <scope>NUCLEOTIDE SEQUENCE [LARGE SCALE GENOMIC DNA]</scope>
    <source>
        <strain evidence="1 2">QD168</strain>
    </source>
</reference>
<dbReference type="KEGG" id="aaqu:D3M96_14410"/>
<evidence type="ECO:0000313" key="2">
    <source>
        <dbReference type="Proteomes" id="UP000268070"/>
    </source>
</evidence>
<proteinExistence type="predicted"/>
<dbReference type="AlphaFoldDB" id="A0A3G2HXA3"/>
<organism evidence="1 2">
    <name type="scientific">Alcaligenes aquatilis</name>
    <dbReference type="NCBI Taxonomy" id="323284"/>
    <lineage>
        <taxon>Bacteria</taxon>
        <taxon>Pseudomonadati</taxon>
        <taxon>Pseudomonadota</taxon>
        <taxon>Betaproteobacteria</taxon>
        <taxon>Burkholderiales</taxon>
        <taxon>Alcaligenaceae</taxon>
        <taxon>Alcaligenes</taxon>
    </lineage>
</organism>
<dbReference type="OrthoDB" id="7349818at2"/>
<gene>
    <name evidence="1" type="ORF">D3M96_14410</name>
</gene>
<dbReference type="EMBL" id="CP032153">
    <property type="protein sequence ID" value="AYN21619.1"/>
    <property type="molecule type" value="Genomic_DNA"/>
</dbReference>
<dbReference type="RefSeq" id="WP_121739344.1">
    <property type="nucleotide sequence ID" value="NZ_CP032153.1"/>
</dbReference>
<accession>A0A3G2HXA3</accession>
<evidence type="ECO:0000313" key="1">
    <source>
        <dbReference type="EMBL" id="AYN21619.1"/>
    </source>
</evidence>
<protein>
    <submittedName>
        <fullName evidence="1">DUF1566 domain-containing protein</fullName>
    </submittedName>
</protein>
<sequence length="152" mass="16966">MTVITLEAIKTEQNRVAEMIAAFEAQAATTYRIPEADITLQPGEHYAGIVLDEEGNPACHLILLPDEKEGANWKDAVAWAKSIGGDLPKRCEQSLLFANLASHFKKAWYWSSELHKDDSGYAWSQTFCYGGQGYNAFGTKCRARAVRRLIIQ</sequence>
<dbReference type="Proteomes" id="UP000268070">
    <property type="component" value="Chromosome"/>
</dbReference>
<name>A0A3G2HXA3_9BURK</name>